<protein>
    <recommendedName>
        <fullName evidence="4">TraB family protein</fullName>
    </recommendedName>
</protein>
<dbReference type="InterPro" id="IPR002816">
    <property type="entry name" value="TraB/PrgY/GumN_fam"/>
</dbReference>
<evidence type="ECO:0008006" key="4">
    <source>
        <dbReference type="Google" id="ProtNLM"/>
    </source>
</evidence>
<dbReference type="InterPro" id="IPR047111">
    <property type="entry name" value="YbaP-like"/>
</dbReference>
<keyword evidence="1" id="KW-0732">Signal</keyword>
<dbReference type="AlphaFoldDB" id="A0A1G9U4I6"/>
<accession>A0A1G9U4I6</accession>
<evidence type="ECO:0000313" key="3">
    <source>
        <dbReference type="Proteomes" id="UP000198901"/>
    </source>
</evidence>
<organism evidence="2 3">
    <name type="scientific">Siphonobacter aquaeclarae</name>
    <dbReference type="NCBI Taxonomy" id="563176"/>
    <lineage>
        <taxon>Bacteria</taxon>
        <taxon>Pseudomonadati</taxon>
        <taxon>Bacteroidota</taxon>
        <taxon>Cytophagia</taxon>
        <taxon>Cytophagales</taxon>
        <taxon>Cytophagaceae</taxon>
        <taxon>Siphonobacter</taxon>
    </lineage>
</organism>
<feature type="signal peptide" evidence="1">
    <location>
        <begin position="1"/>
        <end position="17"/>
    </location>
</feature>
<keyword evidence="3" id="KW-1185">Reference proteome</keyword>
<sequence>MLRVVVLFCLLTGSAFAQQKSLLWEVSGNGLKQPSYLYGTFHLLCQKDLKISPTAMEKLKDAGQMYLEIDMDDPQEMSSMMNNMYLKGQTLKDLTDSTDYAFLSRFYQDSLHISLAAVGKMKPFMLMSLLYPKLLGCSPGSPELVFMQAASTAKKPIMGLEKAADQFAVIDKPGPKKTAEQLVKFVREYEKSRNEFNEMLDLYRQQDVEALYRLTESQPDYADQIEDLLWNRNANWIGVLEKAMAEKATFVAVGAGHLGGPKGVLALLRAKGYQIRAL</sequence>
<dbReference type="CDD" id="cd14789">
    <property type="entry name" value="Tiki"/>
    <property type="match status" value="1"/>
</dbReference>
<proteinExistence type="predicted"/>
<feature type="chain" id="PRO_5011661393" description="TraB family protein" evidence="1">
    <location>
        <begin position="18"/>
        <end position="278"/>
    </location>
</feature>
<gene>
    <name evidence="2" type="ORF">SAMN04488090_3655</name>
</gene>
<reference evidence="2 3" key="1">
    <citation type="submission" date="2016-10" db="EMBL/GenBank/DDBJ databases">
        <authorList>
            <person name="de Groot N.N."/>
        </authorList>
    </citation>
    <scope>NUCLEOTIDE SEQUENCE [LARGE SCALE GENOMIC DNA]</scope>
    <source>
        <strain evidence="2 3">DSM 21668</strain>
    </source>
</reference>
<dbReference type="Proteomes" id="UP000198901">
    <property type="component" value="Unassembled WGS sequence"/>
</dbReference>
<dbReference type="PANTHER" id="PTHR40590">
    <property type="entry name" value="CYTOPLASMIC PROTEIN-RELATED"/>
    <property type="match status" value="1"/>
</dbReference>
<dbReference type="EMBL" id="FNGS01000007">
    <property type="protein sequence ID" value="SDM54495.1"/>
    <property type="molecule type" value="Genomic_DNA"/>
</dbReference>
<evidence type="ECO:0000256" key="1">
    <source>
        <dbReference type="SAM" id="SignalP"/>
    </source>
</evidence>
<dbReference type="STRING" id="563176.SAMN04488090_3655"/>
<dbReference type="Pfam" id="PF01963">
    <property type="entry name" value="TraB_PrgY_gumN"/>
    <property type="match status" value="1"/>
</dbReference>
<dbReference type="PANTHER" id="PTHR40590:SF1">
    <property type="entry name" value="CYTOPLASMIC PROTEIN"/>
    <property type="match status" value="1"/>
</dbReference>
<dbReference type="RefSeq" id="WP_093205570.1">
    <property type="nucleotide sequence ID" value="NZ_FNGS01000007.1"/>
</dbReference>
<evidence type="ECO:0000313" key="2">
    <source>
        <dbReference type="EMBL" id="SDM54495.1"/>
    </source>
</evidence>
<name>A0A1G9U4I6_9BACT</name>
<dbReference type="OrthoDB" id="9798714at2"/>